<dbReference type="GO" id="GO:0005085">
    <property type="term" value="F:guanyl-nucleotide exchange factor activity"/>
    <property type="evidence" value="ECO:0007669"/>
    <property type="project" value="TreeGrafter"/>
</dbReference>
<proteinExistence type="predicted"/>
<feature type="region of interest" description="Disordered" evidence="1">
    <location>
        <begin position="29"/>
        <end position="58"/>
    </location>
</feature>
<dbReference type="Proteomes" id="UP000799764">
    <property type="component" value="Unassembled WGS sequence"/>
</dbReference>
<feature type="region of interest" description="Disordered" evidence="1">
    <location>
        <begin position="78"/>
        <end position="206"/>
    </location>
</feature>
<dbReference type="OrthoDB" id="5590473at2759"/>
<dbReference type="GO" id="GO:0005634">
    <property type="term" value="C:nucleus"/>
    <property type="evidence" value="ECO:0007669"/>
    <property type="project" value="TreeGrafter"/>
</dbReference>
<dbReference type="AlphaFoldDB" id="A0A9P4PMG4"/>
<feature type="compositionally biased region" description="Polar residues" evidence="1">
    <location>
        <begin position="288"/>
        <end position="300"/>
    </location>
</feature>
<sequence length="643" mass="69624">MPSQPIDAGWGFNAVIDLLESDYDAASPTLSAASPVQTPVATPGPKSDPTPIAQPPLDIHIPRLGDFTKLFDELGISRSGPLAPGSPVDSESPISSDDAVLNGQADAAHIGDPDSPLAGLTAKEQKKERKRAAKKDRKEARRALKASHAPEEPTPSTQSKNQPRPRSNVGAKIRPATPALLEARPQASKPQLSTRASDLTHTPADPVSVIIPSPRLNSLVQSFAPASTSFPKPTIPQAPVDRLAKTPVKQASSRPSLHESKSDYGVQPQIPSSIHFNRRLVPRTVQSAGASKLPTVSSGQAPSTPTPVPVAAPRFGTAAGQQAGVGSDLESAARVASQTPYQLLSPNRFSTPVQILITPGGGSTGLTIRPRTDRHFHYLNQLLVNFPEDHHHLLSPMRLTTEETTAQGIHCFVDASNIMIGFKNKLRERGQHQQLDLSFDTLALLMERRRPVAKRIYASSQREANPLPHVMKLAETSKAVGYENLIQEQVFIRREESDRKKFFKDVERVGWTKATQLRAGLGSGSDSETGAATAAAAAAALSAPKWVEQGVDEILHLKMCQSVLDTEVPTTMVLATGDGNAAEHSDGFLANVERALKKGWRVELVSWKQQMSAGYRNRKFKVKWGERFRIVELDDYLESLIDT</sequence>
<keyword evidence="3" id="KW-1185">Reference proteome</keyword>
<dbReference type="PANTHER" id="PTHR15837:SF5">
    <property type="entry name" value="NYN DOMAIN-CONTAINING PROTEIN"/>
    <property type="match status" value="1"/>
</dbReference>
<accession>A0A9P4PMG4</accession>
<dbReference type="GO" id="GO:0031267">
    <property type="term" value="F:small GTPase binding"/>
    <property type="evidence" value="ECO:0007669"/>
    <property type="project" value="TreeGrafter"/>
</dbReference>
<reference evidence="2" key="1">
    <citation type="journal article" date="2020" name="Stud. Mycol.">
        <title>101 Dothideomycetes genomes: a test case for predicting lifestyles and emergence of pathogens.</title>
        <authorList>
            <person name="Haridas S."/>
            <person name="Albert R."/>
            <person name="Binder M."/>
            <person name="Bloem J."/>
            <person name="Labutti K."/>
            <person name="Salamov A."/>
            <person name="Andreopoulos B."/>
            <person name="Baker S."/>
            <person name="Barry K."/>
            <person name="Bills G."/>
            <person name="Bluhm B."/>
            <person name="Cannon C."/>
            <person name="Castanera R."/>
            <person name="Culley D."/>
            <person name="Daum C."/>
            <person name="Ezra D."/>
            <person name="Gonzalez J."/>
            <person name="Henrissat B."/>
            <person name="Kuo A."/>
            <person name="Liang C."/>
            <person name="Lipzen A."/>
            <person name="Lutzoni F."/>
            <person name="Magnuson J."/>
            <person name="Mondo S."/>
            <person name="Nolan M."/>
            <person name="Ohm R."/>
            <person name="Pangilinan J."/>
            <person name="Park H.-J."/>
            <person name="Ramirez L."/>
            <person name="Alfaro M."/>
            <person name="Sun H."/>
            <person name="Tritt A."/>
            <person name="Yoshinaga Y."/>
            <person name="Zwiers L.-H."/>
            <person name="Turgeon B."/>
            <person name="Goodwin S."/>
            <person name="Spatafora J."/>
            <person name="Crous P."/>
            <person name="Grigoriev I."/>
        </authorList>
    </citation>
    <scope>NUCLEOTIDE SEQUENCE</scope>
    <source>
        <strain evidence="2">CBS 690.94</strain>
    </source>
</reference>
<evidence type="ECO:0000313" key="3">
    <source>
        <dbReference type="Proteomes" id="UP000799764"/>
    </source>
</evidence>
<feature type="compositionally biased region" description="Polar residues" evidence="1">
    <location>
        <begin position="188"/>
        <end position="200"/>
    </location>
</feature>
<dbReference type="CDD" id="cd18724">
    <property type="entry name" value="PIN_LabA-like"/>
    <property type="match status" value="1"/>
</dbReference>
<organism evidence="2 3">
    <name type="scientific">Karstenula rhodostoma CBS 690.94</name>
    <dbReference type="NCBI Taxonomy" id="1392251"/>
    <lineage>
        <taxon>Eukaryota</taxon>
        <taxon>Fungi</taxon>
        <taxon>Dikarya</taxon>
        <taxon>Ascomycota</taxon>
        <taxon>Pezizomycotina</taxon>
        <taxon>Dothideomycetes</taxon>
        <taxon>Pleosporomycetidae</taxon>
        <taxon>Pleosporales</taxon>
        <taxon>Massarineae</taxon>
        <taxon>Didymosphaeriaceae</taxon>
        <taxon>Karstenula</taxon>
    </lineage>
</organism>
<dbReference type="InterPro" id="IPR007681">
    <property type="entry name" value="Mog1"/>
</dbReference>
<dbReference type="GO" id="GO:0006606">
    <property type="term" value="P:protein import into nucleus"/>
    <property type="evidence" value="ECO:0007669"/>
    <property type="project" value="TreeGrafter"/>
</dbReference>
<feature type="region of interest" description="Disordered" evidence="1">
    <location>
        <begin position="226"/>
        <end position="269"/>
    </location>
</feature>
<feature type="compositionally biased region" description="Polar residues" evidence="1">
    <location>
        <begin position="154"/>
        <end position="165"/>
    </location>
</feature>
<dbReference type="PANTHER" id="PTHR15837">
    <property type="entry name" value="RAN GUANINE NUCLEOTIDE RELEASE FACTOR"/>
    <property type="match status" value="1"/>
</dbReference>
<evidence type="ECO:0008006" key="4">
    <source>
        <dbReference type="Google" id="ProtNLM"/>
    </source>
</evidence>
<evidence type="ECO:0000256" key="1">
    <source>
        <dbReference type="SAM" id="MobiDB-lite"/>
    </source>
</evidence>
<feature type="compositionally biased region" description="Polar residues" evidence="1">
    <location>
        <begin position="29"/>
        <end position="40"/>
    </location>
</feature>
<dbReference type="Gene3D" id="3.40.50.1010">
    <property type="entry name" value="5'-nuclease"/>
    <property type="match status" value="1"/>
</dbReference>
<name>A0A9P4PMG4_9PLEO</name>
<dbReference type="EMBL" id="MU001499">
    <property type="protein sequence ID" value="KAF2445848.1"/>
    <property type="molecule type" value="Genomic_DNA"/>
</dbReference>
<comment type="caution">
    <text evidence="2">The sequence shown here is derived from an EMBL/GenBank/DDBJ whole genome shotgun (WGS) entry which is preliminary data.</text>
</comment>
<feature type="region of interest" description="Disordered" evidence="1">
    <location>
        <begin position="288"/>
        <end position="307"/>
    </location>
</feature>
<gene>
    <name evidence="2" type="ORF">P171DRAFT_431243</name>
</gene>
<evidence type="ECO:0000313" key="2">
    <source>
        <dbReference type="EMBL" id="KAF2445848.1"/>
    </source>
</evidence>
<protein>
    <recommendedName>
        <fullName evidence="4">NYN domain-containing protein</fullName>
    </recommendedName>
</protein>